<keyword evidence="1" id="KW-0175">Coiled coil</keyword>
<accession>A0A317E5P5</accession>
<organism evidence="2 3">
    <name type="scientific">Zavarzinia compransoris</name>
    <dbReference type="NCBI Taxonomy" id="1264899"/>
    <lineage>
        <taxon>Bacteria</taxon>
        <taxon>Pseudomonadati</taxon>
        <taxon>Pseudomonadota</taxon>
        <taxon>Alphaproteobacteria</taxon>
        <taxon>Rhodospirillales</taxon>
        <taxon>Zavarziniaceae</taxon>
        <taxon>Zavarzinia</taxon>
    </lineage>
</organism>
<evidence type="ECO:0000256" key="1">
    <source>
        <dbReference type="SAM" id="Coils"/>
    </source>
</evidence>
<feature type="coiled-coil region" evidence="1">
    <location>
        <begin position="36"/>
        <end position="70"/>
    </location>
</feature>
<proteinExistence type="predicted"/>
<keyword evidence="3" id="KW-1185">Reference proteome</keyword>
<dbReference type="OrthoDB" id="9951816at2"/>
<dbReference type="Proteomes" id="UP000246077">
    <property type="component" value="Unassembled WGS sequence"/>
</dbReference>
<dbReference type="EMBL" id="QGLF01000003">
    <property type="protein sequence ID" value="PWR20673.1"/>
    <property type="molecule type" value="Genomic_DNA"/>
</dbReference>
<dbReference type="AlphaFoldDB" id="A0A317E5P5"/>
<reference evidence="3" key="1">
    <citation type="submission" date="2018-05" db="EMBL/GenBank/DDBJ databases">
        <title>Zavarzinia sp. HR-AS.</title>
        <authorList>
            <person name="Lee Y."/>
            <person name="Jeon C.O."/>
        </authorList>
    </citation>
    <scope>NUCLEOTIDE SEQUENCE [LARGE SCALE GENOMIC DNA]</scope>
    <source>
        <strain evidence="3">DSM 1231</strain>
    </source>
</reference>
<gene>
    <name evidence="2" type="ORF">DKG75_11775</name>
</gene>
<evidence type="ECO:0000313" key="2">
    <source>
        <dbReference type="EMBL" id="PWR20673.1"/>
    </source>
</evidence>
<dbReference type="RefSeq" id="WP_109921317.1">
    <property type="nucleotide sequence ID" value="NZ_QGLF01000003.1"/>
</dbReference>
<name>A0A317E5P5_9PROT</name>
<evidence type="ECO:0000313" key="3">
    <source>
        <dbReference type="Proteomes" id="UP000246077"/>
    </source>
</evidence>
<comment type="caution">
    <text evidence="2">The sequence shown here is derived from an EMBL/GenBank/DDBJ whole genome shotgun (WGS) entry which is preliminary data.</text>
</comment>
<sequence length="72" mass="7883">MDYWSLLARQRSNEAKARALSPILRRAGGGRATPVLADAGRTIAALRQENARQQAEIDVLRGEIADLRGRPS</sequence>
<protein>
    <submittedName>
        <fullName evidence="2">Uncharacterized protein</fullName>
    </submittedName>
</protein>